<reference evidence="2" key="1">
    <citation type="submission" date="2021-02" db="EMBL/GenBank/DDBJ databases">
        <authorList>
            <person name="Dougan E. K."/>
            <person name="Rhodes N."/>
            <person name="Thang M."/>
            <person name="Chan C."/>
        </authorList>
    </citation>
    <scope>NUCLEOTIDE SEQUENCE</scope>
</reference>
<dbReference type="GO" id="GO:0005737">
    <property type="term" value="C:cytoplasm"/>
    <property type="evidence" value="ECO:0007669"/>
    <property type="project" value="TreeGrafter"/>
</dbReference>
<dbReference type="GO" id="GO:0044550">
    <property type="term" value="P:secondary metabolite biosynthetic process"/>
    <property type="evidence" value="ECO:0007669"/>
    <property type="project" value="TreeGrafter"/>
</dbReference>
<evidence type="ECO:0000313" key="3">
    <source>
        <dbReference type="Proteomes" id="UP000604046"/>
    </source>
</evidence>
<evidence type="ECO:0000259" key="1">
    <source>
        <dbReference type="Pfam" id="PF00501"/>
    </source>
</evidence>
<dbReference type="OrthoDB" id="430157at2759"/>
<dbReference type="SUPFAM" id="SSF56801">
    <property type="entry name" value="Acetyl-CoA synthetase-like"/>
    <property type="match status" value="1"/>
</dbReference>
<dbReference type="PANTHER" id="PTHR45527">
    <property type="entry name" value="NONRIBOSOMAL PEPTIDE SYNTHETASE"/>
    <property type="match status" value="1"/>
</dbReference>
<comment type="caution">
    <text evidence="2">The sequence shown here is derived from an EMBL/GenBank/DDBJ whole genome shotgun (WGS) entry which is preliminary data.</text>
</comment>
<keyword evidence="3" id="KW-1185">Reference proteome</keyword>
<dbReference type="Gene3D" id="3.40.50.12780">
    <property type="entry name" value="N-terminal domain of ligase-like"/>
    <property type="match status" value="2"/>
</dbReference>
<dbReference type="EMBL" id="CAJNDS010002501">
    <property type="protein sequence ID" value="CAE7501297.1"/>
    <property type="molecule type" value="Genomic_DNA"/>
</dbReference>
<dbReference type="Pfam" id="PF00501">
    <property type="entry name" value="AMP-binding"/>
    <property type="match status" value="1"/>
</dbReference>
<gene>
    <name evidence="2" type="primary">tycC</name>
    <name evidence="2" type="ORF">SNAT2548_LOCUS28077</name>
</gene>
<dbReference type="PANTHER" id="PTHR45527:SF1">
    <property type="entry name" value="FATTY ACID SYNTHASE"/>
    <property type="match status" value="1"/>
</dbReference>
<accession>A0A812SSY2</accession>
<dbReference type="InterPro" id="IPR000873">
    <property type="entry name" value="AMP-dep_synth/lig_dom"/>
</dbReference>
<protein>
    <submittedName>
        <fullName evidence="2">TycC protein</fullName>
    </submittedName>
</protein>
<name>A0A812SSY2_9DINO</name>
<dbReference type="AlphaFoldDB" id="A0A812SSY2"/>
<evidence type="ECO:0000313" key="2">
    <source>
        <dbReference type="EMBL" id="CAE7501297.1"/>
    </source>
</evidence>
<sequence>MAQASRYRPMDHLDLRLPQSVPEAYEHQAIETPQAAAICVPGQLELSYEVVVERSRLLASRLSERLPEASKACSVGLLVDRTHPDFLPLLLACARCLRPFILLSTDLPDAARQDARNRFLVETLKPSLVVADSAERVAAIPLVEGQDWISLEDSLFNIDLLGSLGQSAVDRVKQQPKHDDAECLLSFMCTGGSQRLKIARVTHRMMLHEFRFYAEVCGLKVQSEQIDVVGLVPDQLRLLAEDPKTQLPSLRLVITWAERLPPALADRWRGHPAKLIELLIATEYWLSFYGLPLQHPKGEERTGTPLLPAASAVKFAILDDSLTPVQVGQVGELYLHGPMVCAGYVDAGDTEAQFLTLRGRRYFKTMDLVRLLPSGGFVYHSRADRHAKLRGQWVDLAALEQSLQDTDPSGDLVAFLALSDACASAGRARELLPWRAALRLRSGLPRTANGKLDGQALQEVIAAEKRAQEVSWLFMV</sequence>
<organism evidence="2 3">
    <name type="scientific">Symbiodinium natans</name>
    <dbReference type="NCBI Taxonomy" id="878477"/>
    <lineage>
        <taxon>Eukaryota</taxon>
        <taxon>Sar</taxon>
        <taxon>Alveolata</taxon>
        <taxon>Dinophyceae</taxon>
        <taxon>Suessiales</taxon>
        <taxon>Symbiodiniaceae</taxon>
        <taxon>Symbiodinium</taxon>
    </lineage>
</organism>
<dbReference type="Proteomes" id="UP000604046">
    <property type="component" value="Unassembled WGS sequence"/>
</dbReference>
<dbReference type="GO" id="GO:0043041">
    <property type="term" value="P:amino acid activation for nonribosomal peptide biosynthetic process"/>
    <property type="evidence" value="ECO:0007669"/>
    <property type="project" value="TreeGrafter"/>
</dbReference>
<proteinExistence type="predicted"/>
<dbReference type="InterPro" id="IPR042099">
    <property type="entry name" value="ANL_N_sf"/>
</dbReference>
<feature type="domain" description="AMP-dependent synthetase/ligase" evidence="1">
    <location>
        <begin position="221"/>
        <end position="344"/>
    </location>
</feature>
<dbReference type="GO" id="GO:0031177">
    <property type="term" value="F:phosphopantetheine binding"/>
    <property type="evidence" value="ECO:0007669"/>
    <property type="project" value="TreeGrafter"/>
</dbReference>